<evidence type="ECO:0000256" key="4">
    <source>
        <dbReference type="ARBA" id="ARBA00023136"/>
    </source>
</evidence>
<keyword evidence="2 5" id="KW-0812">Transmembrane</keyword>
<reference evidence="7 8" key="1">
    <citation type="submission" date="2014-12" db="EMBL/GenBank/DDBJ databases">
        <title>Denitrispirillum autotrophicum gen. nov., sp. nov., Denitrifying, Facultatively Autotrophic Bacteria Isolated from Rice Paddy Soil.</title>
        <authorList>
            <person name="Ishii S."/>
            <person name="Ashida N."/>
            <person name="Ohno H."/>
            <person name="Otsuka S."/>
            <person name="Yokota A."/>
            <person name="Senoo K."/>
        </authorList>
    </citation>
    <scope>NUCLEOTIDE SEQUENCE [LARGE SCALE GENOMIC DNA]</scope>
    <source>
        <strain evidence="7 8">TSA66</strain>
    </source>
</reference>
<dbReference type="Proteomes" id="UP000031572">
    <property type="component" value="Unassembled WGS sequence"/>
</dbReference>
<evidence type="ECO:0000259" key="6">
    <source>
        <dbReference type="Pfam" id="PF07298"/>
    </source>
</evidence>
<feature type="transmembrane region" description="Helical" evidence="5">
    <location>
        <begin position="123"/>
        <end position="146"/>
    </location>
</feature>
<name>A0A0C2BNG6_9BURK</name>
<feature type="transmembrane region" description="Helical" evidence="5">
    <location>
        <begin position="6"/>
        <end position="27"/>
    </location>
</feature>
<sequence length="188" mass="20046">MAILILGLFVFFGIHLLPVLTPVRNRLFGALGERKYKGMFSIMSAIGLVLIVVGYARAPSEPQLFAPSATALRIAPGAMIISFILLASANMKTHIRRVLRHPMLLGVGIWAAVHLAANGEAKATILFGAFLAYAVIDLISAVGRRAVKSFVPAARQDVIAVVAGTALALLVMTFHRTLFGVAPVGWSM</sequence>
<feature type="domain" description="NnrU" evidence="6">
    <location>
        <begin position="3"/>
        <end position="183"/>
    </location>
</feature>
<dbReference type="OrthoDB" id="5293641at2"/>
<evidence type="ECO:0000313" key="7">
    <source>
        <dbReference type="EMBL" id="KIF82805.1"/>
    </source>
</evidence>
<accession>A0A0C2BNG6</accession>
<feature type="transmembrane region" description="Helical" evidence="5">
    <location>
        <begin position="64"/>
        <end position="86"/>
    </location>
</feature>
<gene>
    <name evidence="7" type="ORF">TSA66_21430</name>
</gene>
<organism evidence="7 8">
    <name type="scientific">Noviherbaspirillum autotrophicum</name>
    <dbReference type="NCBI Taxonomy" id="709839"/>
    <lineage>
        <taxon>Bacteria</taxon>
        <taxon>Pseudomonadati</taxon>
        <taxon>Pseudomonadota</taxon>
        <taxon>Betaproteobacteria</taxon>
        <taxon>Burkholderiales</taxon>
        <taxon>Oxalobacteraceae</taxon>
        <taxon>Noviherbaspirillum</taxon>
    </lineage>
</organism>
<keyword evidence="8" id="KW-1185">Reference proteome</keyword>
<dbReference type="AlphaFoldDB" id="A0A0C2BNG6"/>
<feature type="transmembrane region" description="Helical" evidence="5">
    <location>
        <begin position="39"/>
        <end position="58"/>
    </location>
</feature>
<dbReference type="EMBL" id="JWJG01000028">
    <property type="protein sequence ID" value="KIF82805.1"/>
    <property type="molecule type" value="Genomic_DNA"/>
</dbReference>
<evidence type="ECO:0000256" key="2">
    <source>
        <dbReference type="ARBA" id="ARBA00022692"/>
    </source>
</evidence>
<dbReference type="RefSeq" id="WP_040041437.1">
    <property type="nucleotide sequence ID" value="NZ_JWJG01000028.1"/>
</dbReference>
<evidence type="ECO:0000313" key="8">
    <source>
        <dbReference type="Proteomes" id="UP000031572"/>
    </source>
</evidence>
<protein>
    <recommendedName>
        <fullName evidence="6">NnrU domain-containing protein</fullName>
    </recommendedName>
</protein>
<evidence type="ECO:0000256" key="1">
    <source>
        <dbReference type="ARBA" id="ARBA00004141"/>
    </source>
</evidence>
<keyword evidence="3 5" id="KW-1133">Transmembrane helix</keyword>
<evidence type="ECO:0000256" key="5">
    <source>
        <dbReference type="SAM" id="Phobius"/>
    </source>
</evidence>
<keyword evidence="4 5" id="KW-0472">Membrane</keyword>
<comment type="caution">
    <text evidence="7">The sequence shown here is derived from an EMBL/GenBank/DDBJ whole genome shotgun (WGS) entry which is preliminary data.</text>
</comment>
<evidence type="ECO:0000256" key="3">
    <source>
        <dbReference type="ARBA" id="ARBA00022989"/>
    </source>
</evidence>
<dbReference type="Pfam" id="PF07298">
    <property type="entry name" value="NnrU"/>
    <property type="match status" value="1"/>
</dbReference>
<feature type="transmembrane region" description="Helical" evidence="5">
    <location>
        <begin position="158"/>
        <end position="179"/>
    </location>
</feature>
<dbReference type="InterPro" id="IPR009915">
    <property type="entry name" value="NnrU_dom"/>
</dbReference>
<proteinExistence type="predicted"/>
<comment type="subcellular location">
    <subcellularLocation>
        <location evidence="1">Membrane</location>
        <topology evidence="1">Multi-pass membrane protein</topology>
    </subcellularLocation>
</comment>
<feature type="transmembrane region" description="Helical" evidence="5">
    <location>
        <begin position="98"/>
        <end position="117"/>
    </location>
</feature>
<dbReference type="GO" id="GO:0016020">
    <property type="term" value="C:membrane"/>
    <property type="evidence" value="ECO:0007669"/>
    <property type="project" value="UniProtKB-SubCell"/>
</dbReference>